<proteinExistence type="predicted"/>
<organism evidence="1 2">
    <name type="scientific">Dibothriocephalus latus</name>
    <name type="common">Fish tapeworm</name>
    <name type="synonym">Diphyllobothrium latum</name>
    <dbReference type="NCBI Taxonomy" id="60516"/>
    <lineage>
        <taxon>Eukaryota</taxon>
        <taxon>Metazoa</taxon>
        <taxon>Spiralia</taxon>
        <taxon>Lophotrochozoa</taxon>
        <taxon>Platyhelminthes</taxon>
        <taxon>Cestoda</taxon>
        <taxon>Eucestoda</taxon>
        <taxon>Diphyllobothriidea</taxon>
        <taxon>Diphyllobothriidae</taxon>
        <taxon>Dibothriocephalus</taxon>
    </lineage>
</organism>
<dbReference type="EMBL" id="UYRU01067826">
    <property type="protein sequence ID" value="VDN17054.1"/>
    <property type="molecule type" value="Genomic_DNA"/>
</dbReference>
<evidence type="ECO:0000313" key="1">
    <source>
        <dbReference type="EMBL" id="VDN17054.1"/>
    </source>
</evidence>
<reference evidence="1 2" key="1">
    <citation type="submission" date="2018-11" db="EMBL/GenBank/DDBJ databases">
        <authorList>
            <consortium name="Pathogen Informatics"/>
        </authorList>
    </citation>
    <scope>NUCLEOTIDE SEQUENCE [LARGE SCALE GENOMIC DNA]</scope>
</reference>
<dbReference type="Gene3D" id="2.30.29.30">
    <property type="entry name" value="Pleckstrin-homology domain (PH domain)/Phosphotyrosine-binding domain (PTB)"/>
    <property type="match status" value="1"/>
</dbReference>
<dbReference type="InterPro" id="IPR011993">
    <property type="entry name" value="PH-like_dom_sf"/>
</dbReference>
<dbReference type="Proteomes" id="UP000281553">
    <property type="component" value="Unassembled WGS sequence"/>
</dbReference>
<protein>
    <submittedName>
        <fullName evidence="1">Uncharacterized protein</fullName>
    </submittedName>
</protein>
<accession>A0A3P7LJP7</accession>
<gene>
    <name evidence="1" type="ORF">DILT_LOCUS12826</name>
</gene>
<sequence>MRHLQESKQINITPVLLVIQENAGSYEFVVKDKKTGDVCETFPVEEITSPIYKESNDPTDHFSNLLMFNVNASWKPGAGPDQHEMHIFHVGM</sequence>
<dbReference type="AlphaFoldDB" id="A0A3P7LJP7"/>
<keyword evidence="2" id="KW-1185">Reference proteome</keyword>
<dbReference type="OrthoDB" id="4680325at2759"/>
<evidence type="ECO:0000313" key="2">
    <source>
        <dbReference type="Proteomes" id="UP000281553"/>
    </source>
</evidence>
<name>A0A3P7LJP7_DIBLA</name>